<dbReference type="AlphaFoldDB" id="A0A916YHE4"/>
<gene>
    <name evidence="1" type="ORF">GCM10011514_06420</name>
</gene>
<evidence type="ECO:0000313" key="2">
    <source>
        <dbReference type="Proteomes" id="UP000609064"/>
    </source>
</evidence>
<reference evidence="1" key="2">
    <citation type="submission" date="2020-09" db="EMBL/GenBank/DDBJ databases">
        <authorList>
            <person name="Sun Q."/>
            <person name="Zhou Y."/>
        </authorList>
    </citation>
    <scope>NUCLEOTIDE SEQUENCE</scope>
    <source>
        <strain evidence="1">CGMCC 1.15958</strain>
    </source>
</reference>
<comment type="caution">
    <text evidence="1">The sequence shown here is derived from an EMBL/GenBank/DDBJ whole genome shotgun (WGS) entry which is preliminary data.</text>
</comment>
<dbReference type="EMBL" id="BMKK01000001">
    <property type="protein sequence ID" value="GGD45089.1"/>
    <property type="molecule type" value="Genomic_DNA"/>
</dbReference>
<evidence type="ECO:0000313" key="1">
    <source>
        <dbReference type="EMBL" id="GGD45089.1"/>
    </source>
</evidence>
<organism evidence="1 2">
    <name type="scientific">Emticicia aquatilis</name>
    <dbReference type="NCBI Taxonomy" id="1537369"/>
    <lineage>
        <taxon>Bacteria</taxon>
        <taxon>Pseudomonadati</taxon>
        <taxon>Bacteroidota</taxon>
        <taxon>Cytophagia</taxon>
        <taxon>Cytophagales</taxon>
        <taxon>Leadbetterellaceae</taxon>
        <taxon>Emticicia</taxon>
    </lineage>
</organism>
<reference evidence="1" key="1">
    <citation type="journal article" date="2014" name="Int. J. Syst. Evol. Microbiol.">
        <title>Complete genome sequence of Corynebacterium casei LMG S-19264T (=DSM 44701T), isolated from a smear-ripened cheese.</title>
        <authorList>
            <consortium name="US DOE Joint Genome Institute (JGI-PGF)"/>
            <person name="Walter F."/>
            <person name="Albersmeier A."/>
            <person name="Kalinowski J."/>
            <person name="Ruckert C."/>
        </authorList>
    </citation>
    <scope>NUCLEOTIDE SEQUENCE</scope>
    <source>
        <strain evidence="1">CGMCC 1.15958</strain>
    </source>
</reference>
<protein>
    <submittedName>
        <fullName evidence="1">Uncharacterized protein</fullName>
    </submittedName>
</protein>
<keyword evidence="2" id="KW-1185">Reference proteome</keyword>
<dbReference type="RefSeq" id="WP_188764571.1">
    <property type="nucleotide sequence ID" value="NZ_BMKK01000001.1"/>
</dbReference>
<proteinExistence type="predicted"/>
<sequence>MQYVKLTFYKASLGKGPKGFGNWFFKIGNELISIPGMYSESKKTALKIAKEKRTYQVFLMP</sequence>
<dbReference type="Proteomes" id="UP000609064">
    <property type="component" value="Unassembled WGS sequence"/>
</dbReference>
<name>A0A916YHE4_9BACT</name>
<accession>A0A916YHE4</accession>